<protein>
    <recommendedName>
        <fullName evidence="6">RNA polymerase sigma factor</fullName>
    </recommendedName>
</protein>
<dbReference type="NCBIfam" id="TIGR02937">
    <property type="entry name" value="sigma70-ECF"/>
    <property type="match status" value="1"/>
</dbReference>
<keyword evidence="3 6" id="KW-0731">Sigma factor</keyword>
<comment type="similarity">
    <text evidence="1 6">Belongs to the sigma-70 factor family. ECF subfamily.</text>
</comment>
<dbReference type="Gene3D" id="1.10.1740.10">
    <property type="match status" value="1"/>
</dbReference>
<keyword evidence="2 6" id="KW-0805">Transcription regulation</keyword>
<dbReference type="InterPro" id="IPR039425">
    <property type="entry name" value="RNA_pol_sigma-70-like"/>
</dbReference>
<keyword evidence="4 6" id="KW-0238">DNA-binding</keyword>
<evidence type="ECO:0000313" key="10">
    <source>
        <dbReference type="Proteomes" id="UP000307956"/>
    </source>
</evidence>
<dbReference type="PANTHER" id="PTHR43133:SF51">
    <property type="entry name" value="RNA POLYMERASE SIGMA FACTOR"/>
    <property type="match status" value="1"/>
</dbReference>
<dbReference type="Proteomes" id="UP000307956">
    <property type="component" value="Unassembled WGS sequence"/>
</dbReference>
<dbReference type="PANTHER" id="PTHR43133">
    <property type="entry name" value="RNA POLYMERASE ECF-TYPE SIGMA FACTO"/>
    <property type="match status" value="1"/>
</dbReference>
<evidence type="ECO:0000256" key="5">
    <source>
        <dbReference type="ARBA" id="ARBA00023163"/>
    </source>
</evidence>
<dbReference type="GO" id="GO:0006352">
    <property type="term" value="P:DNA-templated transcription initiation"/>
    <property type="evidence" value="ECO:0007669"/>
    <property type="project" value="InterPro"/>
</dbReference>
<dbReference type="Pfam" id="PF08281">
    <property type="entry name" value="Sigma70_r4_2"/>
    <property type="match status" value="1"/>
</dbReference>
<dbReference type="Gene3D" id="1.10.10.10">
    <property type="entry name" value="Winged helix-like DNA-binding domain superfamily/Winged helix DNA-binding domain"/>
    <property type="match status" value="1"/>
</dbReference>
<dbReference type="InterPro" id="IPR013325">
    <property type="entry name" value="RNA_pol_sigma_r2"/>
</dbReference>
<proteinExistence type="inferred from homology"/>
<evidence type="ECO:0000256" key="4">
    <source>
        <dbReference type="ARBA" id="ARBA00023125"/>
    </source>
</evidence>
<dbReference type="InterPro" id="IPR014284">
    <property type="entry name" value="RNA_pol_sigma-70_dom"/>
</dbReference>
<dbReference type="PROSITE" id="PS01063">
    <property type="entry name" value="SIGMA70_ECF"/>
    <property type="match status" value="1"/>
</dbReference>
<accession>A0A4S4AG49</accession>
<reference evidence="9 10" key="1">
    <citation type="submission" date="2019-04" db="EMBL/GenBank/DDBJ databases">
        <title>Azoarcus rhizosphaerae sp. nov. isolated from rhizosphere of Ficus religiosa.</title>
        <authorList>
            <person name="Lin S.-Y."/>
            <person name="Hameed A."/>
            <person name="Hsu Y.-H."/>
            <person name="Young C.-C."/>
        </authorList>
    </citation>
    <scope>NUCLEOTIDE SEQUENCE [LARGE SCALE GENOMIC DNA]</scope>
    <source>
        <strain evidence="9 10">CC-YHH848</strain>
    </source>
</reference>
<evidence type="ECO:0000259" key="7">
    <source>
        <dbReference type="Pfam" id="PF04542"/>
    </source>
</evidence>
<name>A0A4S4AG49_9RHOO</name>
<evidence type="ECO:0000256" key="1">
    <source>
        <dbReference type="ARBA" id="ARBA00010641"/>
    </source>
</evidence>
<dbReference type="InterPro" id="IPR013249">
    <property type="entry name" value="RNA_pol_sigma70_r4_t2"/>
</dbReference>
<dbReference type="AlphaFoldDB" id="A0A4S4AG49"/>
<sequence>MSEGMGEAVPAGRQDGLEQRFGLLVRQHQSRLYRFVLRNIGNHSDAEDIAQQAFVEAYRAMASFRGESELSTWLYGIAMNLVRNYLNRAPHRVREYESDEVLESMPDGGDGPEALTGRAQVMTQLAGLVEQLPAELQQIFMLVAIDGLSYDEAAVMLEIPVGTVRSRLFRARDAIKTRCPELRELLKD</sequence>
<feature type="domain" description="RNA polymerase sigma factor 70 region 4 type 2" evidence="8">
    <location>
        <begin position="124"/>
        <end position="174"/>
    </location>
</feature>
<evidence type="ECO:0000313" key="9">
    <source>
        <dbReference type="EMBL" id="THF57258.1"/>
    </source>
</evidence>
<dbReference type="OrthoDB" id="9782108at2"/>
<dbReference type="GO" id="GO:0003677">
    <property type="term" value="F:DNA binding"/>
    <property type="evidence" value="ECO:0007669"/>
    <property type="project" value="UniProtKB-KW"/>
</dbReference>
<organism evidence="9 10">
    <name type="scientific">Pseudothauera rhizosphaerae</name>
    <dbReference type="NCBI Taxonomy" id="2565932"/>
    <lineage>
        <taxon>Bacteria</taxon>
        <taxon>Pseudomonadati</taxon>
        <taxon>Pseudomonadota</taxon>
        <taxon>Betaproteobacteria</taxon>
        <taxon>Rhodocyclales</taxon>
        <taxon>Zoogloeaceae</taxon>
        <taxon>Pseudothauera</taxon>
    </lineage>
</organism>
<evidence type="ECO:0000256" key="2">
    <source>
        <dbReference type="ARBA" id="ARBA00023015"/>
    </source>
</evidence>
<dbReference type="EMBL" id="SSOD01000018">
    <property type="protein sequence ID" value="THF57258.1"/>
    <property type="molecule type" value="Genomic_DNA"/>
</dbReference>
<dbReference type="InterPro" id="IPR013324">
    <property type="entry name" value="RNA_pol_sigma_r3/r4-like"/>
</dbReference>
<gene>
    <name evidence="9" type="ORF">E6O51_18350</name>
</gene>
<evidence type="ECO:0000259" key="8">
    <source>
        <dbReference type="Pfam" id="PF08281"/>
    </source>
</evidence>
<keyword evidence="5 6" id="KW-0804">Transcription</keyword>
<dbReference type="CDD" id="cd06171">
    <property type="entry name" value="Sigma70_r4"/>
    <property type="match status" value="1"/>
</dbReference>
<dbReference type="InterPro" id="IPR007627">
    <property type="entry name" value="RNA_pol_sigma70_r2"/>
</dbReference>
<keyword evidence="10" id="KW-1185">Reference proteome</keyword>
<comment type="caution">
    <text evidence="9">The sequence shown here is derived from an EMBL/GenBank/DDBJ whole genome shotgun (WGS) entry which is preliminary data.</text>
</comment>
<evidence type="ECO:0000256" key="3">
    <source>
        <dbReference type="ARBA" id="ARBA00023082"/>
    </source>
</evidence>
<dbReference type="InterPro" id="IPR000838">
    <property type="entry name" value="RNA_pol_sigma70_ECF_CS"/>
</dbReference>
<dbReference type="SUPFAM" id="SSF88659">
    <property type="entry name" value="Sigma3 and sigma4 domains of RNA polymerase sigma factors"/>
    <property type="match status" value="1"/>
</dbReference>
<dbReference type="GO" id="GO:0016987">
    <property type="term" value="F:sigma factor activity"/>
    <property type="evidence" value="ECO:0007669"/>
    <property type="project" value="UniProtKB-KW"/>
</dbReference>
<evidence type="ECO:0000256" key="6">
    <source>
        <dbReference type="RuleBase" id="RU000716"/>
    </source>
</evidence>
<feature type="domain" description="RNA polymerase sigma-70 region 2" evidence="7">
    <location>
        <begin position="24"/>
        <end position="88"/>
    </location>
</feature>
<dbReference type="InterPro" id="IPR036388">
    <property type="entry name" value="WH-like_DNA-bd_sf"/>
</dbReference>
<dbReference type="SUPFAM" id="SSF88946">
    <property type="entry name" value="Sigma2 domain of RNA polymerase sigma factors"/>
    <property type="match status" value="1"/>
</dbReference>
<dbReference type="Pfam" id="PF04542">
    <property type="entry name" value="Sigma70_r2"/>
    <property type="match status" value="1"/>
</dbReference>